<dbReference type="SUPFAM" id="SSF54117">
    <property type="entry name" value="Interleukin 8-like chemokines"/>
    <property type="match status" value="1"/>
</dbReference>
<dbReference type="AlphaFoldDB" id="A0A8C0KDA0"/>
<keyword evidence="3" id="KW-0202">Cytokine</keyword>
<evidence type="ECO:0000313" key="7">
    <source>
        <dbReference type="Proteomes" id="UP000694391"/>
    </source>
</evidence>
<dbReference type="GO" id="GO:0006955">
    <property type="term" value="P:immune response"/>
    <property type="evidence" value="ECO:0007669"/>
    <property type="project" value="InterPro"/>
</dbReference>
<evidence type="ECO:0000256" key="1">
    <source>
        <dbReference type="ARBA" id="ARBA00010665"/>
    </source>
</evidence>
<evidence type="ECO:0000313" key="6">
    <source>
        <dbReference type="Ensembl" id="ENSCAFP00020013751.1"/>
    </source>
</evidence>
<dbReference type="Gene3D" id="2.40.50.40">
    <property type="match status" value="1"/>
</dbReference>
<organism evidence="6 7">
    <name type="scientific">Canis lupus dingo</name>
    <name type="common">dingo</name>
    <dbReference type="NCBI Taxonomy" id="286419"/>
    <lineage>
        <taxon>Eukaryota</taxon>
        <taxon>Metazoa</taxon>
        <taxon>Chordata</taxon>
        <taxon>Craniata</taxon>
        <taxon>Vertebrata</taxon>
        <taxon>Euteleostomi</taxon>
        <taxon>Mammalia</taxon>
        <taxon>Eutheria</taxon>
        <taxon>Laurasiatheria</taxon>
        <taxon>Carnivora</taxon>
        <taxon>Caniformia</taxon>
        <taxon>Canidae</taxon>
        <taxon>Canis</taxon>
    </lineage>
</organism>
<feature type="chain" id="PRO_5034069791" description="Chemokine interleukin-8-like domain-containing protein" evidence="4">
    <location>
        <begin position="23"/>
        <end position="107"/>
    </location>
</feature>
<keyword evidence="2" id="KW-0145">Chemotaxis</keyword>
<reference evidence="6" key="1">
    <citation type="submission" date="2025-08" db="UniProtKB">
        <authorList>
            <consortium name="Ensembl"/>
        </authorList>
    </citation>
    <scope>IDENTIFICATION</scope>
</reference>
<evidence type="ECO:0000256" key="4">
    <source>
        <dbReference type="SAM" id="SignalP"/>
    </source>
</evidence>
<feature type="domain" description="Chemokine interleukin-8-like" evidence="5">
    <location>
        <begin position="32"/>
        <end position="72"/>
    </location>
</feature>
<dbReference type="GO" id="GO:0005615">
    <property type="term" value="C:extracellular space"/>
    <property type="evidence" value="ECO:0007669"/>
    <property type="project" value="UniProtKB-KW"/>
</dbReference>
<dbReference type="InterPro" id="IPR036048">
    <property type="entry name" value="Interleukin_8-like_sf"/>
</dbReference>
<protein>
    <recommendedName>
        <fullName evidence="5">Chemokine interleukin-8-like domain-containing protein</fullName>
    </recommendedName>
</protein>
<evidence type="ECO:0000256" key="2">
    <source>
        <dbReference type="ARBA" id="ARBA00022500"/>
    </source>
</evidence>
<dbReference type="GeneTree" id="ENSGT00530000064292"/>
<dbReference type="GO" id="GO:0006952">
    <property type="term" value="P:defense response"/>
    <property type="evidence" value="ECO:0007669"/>
    <property type="project" value="InterPro"/>
</dbReference>
<dbReference type="InterPro" id="IPR001811">
    <property type="entry name" value="Chemokine_IL8-like_dom"/>
</dbReference>
<dbReference type="GO" id="GO:0008009">
    <property type="term" value="F:chemokine activity"/>
    <property type="evidence" value="ECO:0007669"/>
    <property type="project" value="InterPro"/>
</dbReference>
<dbReference type="Ensembl" id="ENSCAFT00020015964.1">
    <property type="protein sequence ID" value="ENSCAFP00020013751.1"/>
    <property type="gene ID" value="ENSCAFG00020011123.1"/>
</dbReference>
<keyword evidence="7" id="KW-1185">Reference proteome</keyword>
<accession>A0A8C0KDA0</accession>
<proteinExistence type="inferred from homology"/>
<evidence type="ECO:0000256" key="3">
    <source>
        <dbReference type="ARBA" id="ARBA00022514"/>
    </source>
</evidence>
<dbReference type="Proteomes" id="UP000694391">
    <property type="component" value="Unplaced"/>
</dbReference>
<name>A0A8C0KDA0_CANLU</name>
<dbReference type="Pfam" id="PF00048">
    <property type="entry name" value="IL8"/>
    <property type="match status" value="1"/>
</dbReference>
<evidence type="ECO:0000259" key="5">
    <source>
        <dbReference type="Pfam" id="PF00048"/>
    </source>
</evidence>
<keyword evidence="4" id="KW-0732">Signal</keyword>
<dbReference type="CDD" id="cd00273">
    <property type="entry name" value="Chemokine_CXC"/>
    <property type="match status" value="1"/>
</dbReference>
<sequence>MRFTLGSLLLMLLVCSLPAVHGVLEAYNTNLKCKCIQEISGIIPIQLIERLQIFPPGNGCPKREIIVWKKNKSVVFRHNMGFQIPICTEGFPFNGQSGGNFIFMRNS</sequence>
<reference evidence="6" key="2">
    <citation type="submission" date="2025-09" db="UniProtKB">
        <authorList>
            <consortium name="Ensembl"/>
        </authorList>
    </citation>
    <scope>IDENTIFICATION</scope>
</reference>
<feature type="signal peptide" evidence="4">
    <location>
        <begin position="1"/>
        <end position="22"/>
    </location>
</feature>
<dbReference type="InterPro" id="IPR033899">
    <property type="entry name" value="CXC_Chemokine_domain"/>
</dbReference>
<comment type="similarity">
    <text evidence="1">Belongs to the intercrine alpha (chemokine CxC) family.</text>
</comment>